<dbReference type="EMBL" id="GISG01118433">
    <property type="protein sequence ID" value="MBA4640281.1"/>
    <property type="molecule type" value="Transcribed_RNA"/>
</dbReference>
<feature type="compositionally biased region" description="Basic and acidic residues" evidence="1">
    <location>
        <begin position="7"/>
        <end position="23"/>
    </location>
</feature>
<sequence>MYKHERGRTPADIRRRDRAERGCSRGHKPRVWLGLGGEKEAKKGRSSWWWIRRHGSWADEWCCHRRKRGGRADKAGEVRRGGFGLEQRRARVNLLYKALQILFLYFVFYSIITPN</sequence>
<reference evidence="3" key="2">
    <citation type="submission" date="2020-07" db="EMBL/GenBank/DDBJ databases">
        <authorList>
            <person name="Vera ALvarez R."/>
            <person name="Arias-Moreno D.M."/>
            <person name="Jimenez-Jacinto V."/>
            <person name="Jimenez-Bremont J.F."/>
            <person name="Swaminathan K."/>
            <person name="Moose S.P."/>
            <person name="Guerrero-Gonzalez M.L."/>
            <person name="Marino-Ramirez L."/>
            <person name="Landsman D."/>
            <person name="Rodriguez-Kessler M."/>
            <person name="Delgado-Sanchez P."/>
        </authorList>
    </citation>
    <scope>NUCLEOTIDE SEQUENCE</scope>
    <source>
        <tissue evidence="3">Cladode</tissue>
    </source>
</reference>
<keyword evidence="2" id="KW-0472">Membrane</keyword>
<feature type="transmembrane region" description="Helical" evidence="2">
    <location>
        <begin position="94"/>
        <end position="112"/>
    </location>
</feature>
<organism evidence="3">
    <name type="scientific">Opuntia streptacantha</name>
    <name type="common">Prickly pear cactus</name>
    <name type="synonym">Opuntia cardona</name>
    <dbReference type="NCBI Taxonomy" id="393608"/>
    <lineage>
        <taxon>Eukaryota</taxon>
        <taxon>Viridiplantae</taxon>
        <taxon>Streptophyta</taxon>
        <taxon>Embryophyta</taxon>
        <taxon>Tracheophyta</taxon>
        <taxon>Spermatophyta</taxon>
        <taxon>Magnoliopsida</taxon>
        <taxon>eudicotyledons</taxon>
        <taxon>Gunneridae</taxon>
        <taxon>Pentapetalae</taxon>
        <taxon>Caryophyllales</taxon>
        <taxon>Cactineae</taxon>
        <taxon>Cactaceae</taxon>
        <taxon>Opuntioideae</taxon>
        <taxon>Opuntia</taxon>
    </lineage>
</organism>
<dbReference type="AlphaFoldDB" id="A0A7C9DDK6"/>
<proteinExistence type="predicted"/>
<evidence type="ECO:0000256" key="1">
    <source>
        <dbReference type="SAM" id="MobiDB-lite"/>
    </source>
</evidence>
<evidence type="ECO:0000313" key="3">
    <source>
        <dbReference type="EMBL" id="MBA4640281.1"/>
    </source>
</evidence>
<keyword evidence="2" id="KW-0812">Transmembrane</keyword>
<name>A0A7C9DDK6_OPUST</name>
<evidence type="ECO:0000256" key="2">
    <source>
        <dbReference type="SAM" id="Phobius"/>
    </source>
</evidence>
<accession>A0A7C9DDK6</accession>
<keyword evidence="2" id="KW-1133">Transmembrane helix</keyword>
<reference evidence="3" key="1">
    <citation type="journal article" date="2013" name="J. Plant Res.">
        <title>Effect of fungi and light on seed germination of three Opuntia species from semiarid lands of central Mexico.</title>
        <authorList>
            <person name="Delgado-Sanchez P."/>
            <person name="Jimenez-Bremont J.F."/>
            <person name="Guerrero-Gonzalez Mde L."/>
            <person name="Flores J."/>
        </authorList>
    </citation>
    <scope>NUCLEOTIDE SEQUENCE</scope>
    <source>
        <tissue evidence="3">Cladode</tissue>
    </source>
</reference>
<feature type="region of interest" description="Disordered" evidence="1">
    <location>
        <begin position="1"/>
        <end position="27"/>
    </location>
</feature>
<protein>
    <submittedName>
        <fullName evidence="3">Uncharacterized protein</fullName>
    </submittedName>
</protein>